<reference evidence="3" key="1">
    <citation type="journal article" date="2023" name="Mol. Phylogenet. Evol.">
        <title>Genome-scale phylogeny and comparative genomics of the fungal order Sordariales.</title>
        <authorList>
            <person name="Hensen N."/>
            <person name="Bonometti L."/>
            <person name="Westerberg I."/>
            <person name="Brannstrom I.O."/>
            <person name="Guillou S."/>
            <person name="Cros-Aarteil S."/>
            <person name="Calhoun S."/>
            <person name="Haridas S."/>
            <person name="Kuo A."/>
            <person name="Mondo S."/>
            <person name="Pangilinan J."/>
            <person name="Riley R."/>
            <person name="LaButti K."/>
            <person name="Andreopoulos B."/>
            <person name="Lipzen A."/>
            <person name="Chen C."/>
            <person name="Yan M."/>
            <person name="Daum C."/>
            <person name="Ng V."/>
            <person name="Clum A."/>
            <person name="Steindorff A."/>
            <person name="Ohm R.A."/>
            <person name="Martin F."/>
            <person name="Silar P."/>
            <person name="Natvig D.O."/>
            <person name="Lalanne C."/>
            <person name="Gautier V."/>
            <person name="Ament-Velasquez S.L."/>
            <person name="Kruys A."/>
            <person name="Hutchinson M.I."/>
            <person name="Powell A.J."/>
            <person name="Barry K."/>
            <person name="Miller A.N."/>
            <person name="Grigoriev I.V."/>
            <person name="Debuchy R."/>
            <person name="Gladieux P."/>
            <person name="Hiltunen Thoren M."/>
            <person name="Johannesson H."/>
        </authorList>
    </citation>
    <scope>NUCLEOTIDE SEQUENCE</scope>
    <source>
        <strain evidence="3">CBS 118394</strain>
    </source>
</reference>
<dbReference type="InterPro" id="IPR027417">
    <property type="entry name" value="P-loop_NTPase"/>
</dbReference>
<feature type="region of interest" description="Disordered" evidence="1">
    <location>
        <begin position="1"/>
        <end position="125"/>
    </location>
</feature>
<evidence type="ECO:0000313" key="3">
    <source>
        <dbReference type="EMBL" id="KAK3326323.1"/>
    </source>
</evidence>
<dbReference type="Proteomes" id="UP001283341">
    <property type="component" value="Unassembled WGS sequence"/>
</dbReference>
<sequence length="870" mass="99622">MPSRRQNPRGNDRMSDPEDTDKVPEISVDVDTDDDTDETIARLKGMRGTISQDHSEWTEEDEFISLMSGRKTDDDDGGSDKKKEGDIKEMDDEGGHDIPPQEEVDVDVTNHATAESDLDHAGEGERDIGQLTTQIQRKLASIPGLSLPEDGPNYQLIEYLSKTVARLSFENDMLKNALRNAEKPQSAKGAAEESKEQKAEDPDETDDPSTPVFREYHHVRCANSKSNYFRDVPRMFKGDLKSDHLRGRQGIENISTYLKKRTHLAFAVVHLYDCSCAGGPDYHRMVGYKDGKIIDNSPPAFSEMKQVVLNKALHNAFRLLGRAHPTRFRGYMENFQELHEEPYPPFFVHNKAFLEVADSSNLSDFDCQSVKLLCNWFEQNSRKSWEEADELMSRGRITFKHYGMLFRAGELIIIPRRDQGGTISVYKVKPFPWQEYPEKMFLEYWEFNGAFWKSSAWVDLKKPHTVYGDYITEHDGEVDITKLGIHPLRFAKAGTYEKLTARGEKFWRCRKKKLVCYTDSDLGDDIAKPTEQRFMVDYSMFKRMHPKKEMFKHAADDLGIHAMRKQEPPSDEFLAMLPAQLHAFDFTSKIWRLISVENITDVTWNKDAFKRLVVPGETKELIQAAVTAHGHHLSAAPDIIADKGQGLLILLHGGPGTGKTLTAESIAETQERPLYRVTCGDIGVEPSDVEMYLLAVLEIGKAWGCVVLLDEADVFLEERNVADQKQNAIVSVFLRALEDYDGIFILTTNRVGTFDEAFKSRIHLAIRYTHLDEEQRVEIWQNFIHMLAKTKERVDIHDLELNVNKLAQVELNGRQIRNVITLARYLAKFRKQMLVYKHVQDAFASVVKFDEYLLQLRGSDDRWATESKIR</sequence>
<feature type="region of interest" description="Disordered" evidence="1">
    <location>
        <begin position="179"/>
        <end position="211"/>
    </location>
</feature>
<dbReference type="CDD" id="cd19481">
    <property type="entry name" value="RecA-like_protease"/>
    <property type="match status" value="1"/>
</dbReference>
<feature type="compositionally biased region" description="Acidic residues" evidence="1">
    <location>
        <begin position="28"/>
        <end position="38"/>
    </location>
</feature>
<dbReference type="Pfam" id="PF23232">
    <property type="entry name" value="AAA_lid_13"/>
    <property type="match status" value="1"/>
</dbReference>
<dbReference type="InterPro" id="IPR003959">
    <property type="entry name" value="ATPase_AAA_core"/>
</dbReference>
<feature type="domain" description="AAA+ ATPase" evidence="2">
    <location>
        <begin position="645"/>
        <end position="770"/>
    </location>
</feature>
<dbReference type="SMART" id="SM00382">
    <property type="entry name" value="AAA"/>
    <property type="match status" value="1"/>
</dbReference>
<dbReference type="EMBL" id="JAUEDM010000002">
    <property type="protein sequence ID" value="KAK3326323.1"/>
    <property type="molecule type" value="Genomic_DNA"/>
</dbReference>
<dbReference type="GO" id="GO:0005524">
    <property type="term" value="F:ATP binding"/>
    <property type="evidence" value="ECO:0007669"/>
    <property type="project" value="InterPro"/>
</dbReference>
<dbReference type="SUPFAM" id="SSF52540">
    <property type="entry name" value="P-loop containing nucleoside triphosphate hydrolases"/>
    <property type="match status" value="1"/>
</dbReference>
<accession>A0AAE0IJJ4</accession>
<evidence type="ECO:0000259" key="2">
    <source>
        <dbReference type="SMART" id="SM00382"/>
    </source>
</evidence>
<organism evidence="3 4">
    <name type="scientific">Apodospora peruviana</name>
    <dbReference type="NCBI Taxonomy" id="516989"/>
    <lineage>
        <taxon>Eukaryota</taxon>
        <taxon>Fungi</taxon>
        <taxon>Dikarya</taxon>
        <taxon>Ascomycota</taxon>
        <taxon>Pezizomycotina</taxon>
        <taxon>Sordariomycetes</taxon>
        <taxon>Sordariomycetidae</taxon>
        <taxon>Sordariales</taxon>
        <taxon>Lasiosphaeriaceae</taxon>
        <taxon>Apodospora</taxon>
    </lineage>
</organism>
<feature type="compositionally biased region" description="Basic and acidic residues" evidence="1">
    <location>
        <begin position="190"/>
        <end position="200"/>
    </location>
</feature>
<feature type="compositionally biased region" description="Acidic residues" evidence="1">
    <location>
        <begin position="97"/>
        <end position="106"/>
    </location>
</feature>
<reference evidence="3" key="2">
    <citation type="submission" date="2023-06" db="EMBL/GenBank/DDBJ databases">
        <authorList>
            <consortium name="Lawrence Berkeley National Laboratory"/>
            <person name="Haridas S."/>
            <person name="Hensen N."/>
            <person name="Bonometti L."/>
            <person name="Westerberg I."/>
            <person name="Brannstrom I.O."/>
            <person name="Guillou S."/>
            <person name="Cros-Aarteil S."/>
            <person name="Calhoun S."/>
            <person name="Kuo A."/>
            <person name="Mondo S."/>
            <person name="Pangilinan J."/>
            <person name="Riley R."/>
            <person name="Labutti K."/>
            <person name="Andreopoulos B."/>
            <person name="Lipzen A."/>
            <person name="Chen C."/>
            <person name="Yanf M."/>
            <person name="Daum C."/>
            <person name="Ng V."/>
            <person name="Clum A."/>
            <person name="Steindorff A."/>
            <person name="Ohm R."/>
            <person name="Martin F."/>
            <person name="Silar P."/>
            <person name="Natvig D."/>
            <person name="Lalanne C."/>
            <person name="Gautier V."/>
            <person name="Ament-Velasquez S.L."/>
            <person name="Kruys A."/>
            <person name="Hutchinson M.I."/>
            <person name="Powell A.J."/>
            <person name="Barry K."/>
            <person name="Miller A.N."/>
            <person name="Grigoriev I.V."/>
            <person name="Debuchy R."/>
            <person name="Gladieux P."/>
            <person name="Thoren M.H."/>
            <person name="Johannesson H."/>
        </authorList>
    </citation>
    <scope>NUCLEOTIDE SEQUENCE</scope>
    <source>
        <strain evidence="3">CBS 118394</strain>
    </source>
</reference>
<dbReference type="InterPro" id="IPR056599">
    <property type="entry name" value="AAA_lid_fung"/>
</dbReference>
<name>A0AAE0IJJ4_9PEZI</name>
<comment type="caution">
    <text evidence="3">The sequence shown here is derived from an EMBL/GenBank/DDBJ whole genome shotgun (WGS) entry which is preliminary data.</text>
</comment>
<dbReference type="Pfam" id="PF00004">
    <property type="entry name" value="AAA"/>
    <property type="match status" value="1"/>
</dbReference>
<evidence type="ECO:0000313" key="4">
    <source>
        <dbReference type="Proteomes" id="UP001283341"/>
    </source>
</evidence>
<proteinExistence type="predicted"/>
<dbReference type="Pfam" id="PF22942">
    <property type="entry name" value="DUF7025"/>
    <property type="match status" value="1"/>
</dbReference>
<feature type="compositionally biased region" description="Basic and acidic residues" evidence="1">
    <location>
        <begin position="10"/>
        <end position="24"/>
    </location>
</feature>
<feature type="compositionally biased region" description="Basic and acidic residues" evidence="1">
    <location>
        <begin position="70"/>
        <end position="96"/>
    </location>
</feature>
<dbReference type="AlphaFoldDB" id="A0AAE0IJJ4"/>
<gene>
    <name evidence="3" type="ORF">B0H66DRAFT_550652</name>
</gene>
<dbReference type="PANTHER" id="PTHR46411:SF2">
    <property type="entry name" value="AAA+ ATPASE DOMAIN-CONTAINING PROTEIN"/>
    <property type="match status" value="1"/>
</dbReference>
<dbReference type="Gene3D" id="3.40.50.300">
    <property type="entry name" value="P-loop containing nucleotide triphosphate hydrolases"/>
    <property type="match status" value="1"/>
</dbReference>
<dbReference type="GO" id="GO:0016887">
    <property type="term" value="F:ATP hydrolysis activity"/>
    <property type="evidence" value="ECO:0007669"/>
    <property type="project" value="InterPro"/>
</dbReference>
<evidence type="ECO:0000256" key="1">
    <source>
        <dbReference type="SAM" id="MobiDB-lite"/>
    </source>
</evidence>
<dbReference type="InterPro" id="IPR054289">
    <property type="entry name" value="DUF7025"/>
</dbReference>
<keyword evidence="4" id="KW-1185">Reference proteome</keyword>
<dbReference type="InterPro" id="IPR003593">
    <property type="entry name" value="AAA+_ATPase"/>
</dbReference>
<protein>
    <recommendedName>
        <fullName evidence="2">AAA+ ATPase domain-containing protein</fullName>
    </recommendedName>
</protein>
<dbReference type="PANTHER" id="PTHR46411">
    <property type="entry name" value="FAMILY ATPASE, PUTATIVE-RELATED"/>
    <property type="match status" value="1"/>
</dbReference>